<protein>
    <submittedName>
        <fullName evidence="1">Uncharacterized protein</fullName>
    </submittedName>
</protein>
<evidence type="ECO:0000313" key="1">
    <source>
        <dbReference type="EMBL" id="MBU2691607.1"/>
    </source>
</evidence>
<reference evidence="1" key="1">
    <citation type="submission" date="2021-05" db="EMBL/GenBank/DDBJ databases">
        <title>Energy efficiency and biological interactions define the core microbiome of deep oligotrophic groundwater.</title>
        <authorList>
            <person name="Mehrshad M."/>
            <person name="Lopez-Fernandez M."/>
            <person name="Bell E."/>
            <person name="Bernier-Latmani R."/>
            <person name="Bertilsson S."/>
            <person name="Dopson M."/>
        </authorList>
    </citation>
    <scope>NUCLEOTIDE SEQUENCE</scope>
    <source>
        <strain evidence="1">Modern_marine.mb.64</strain>
    </source>
</reference>
<accession>A0A948RXX9</accession>
<comment type="caution">
    <text evidence="1">The sequence shown here is derived from an EMBL/GenBank/DDBJ whole genome shotgun (WGS) entry which is preliminary data.</text>
</comment>
<dbReference type="InterPro" id="IPR011518">
    <property type="entry name" value="Transposase_36"/>
</dbReference>
<dbReference type="Proteomes" id="UP000777784">
    <property type="component" value="Unassembled WGS sequence"/>
</dbReference>
<dbReference type="AlphaFoldDB" id="A0A948RXX9"/>
<name>A0A948RXX9_UNCEI</name>
<dbReference type="EMBL" id="JAHJDP010000067">
    <property type="protein sequence ID" value="MBU2691607.1"/>
    <property type="molecule type" value="Genomic_DNA"/>
</dbReference>
<gene>
    <name evidence="1" type="ORF">KJ970_11840</name>
</gene>
<dbReference type="Pfam" id="PF07592">
    <property type="entry name" value="DDE_Tnp_ISAZ013"/>
    <property type="match status" value="1"/>
</dbReference>
<evidence type="ECO:0000313" key="2">
    <source>
        <dbReference type="Proteomes" id="UP000777784"/>
    </source>
</evidence>
<proteinExistence type="predicted"/>
<organism evidence="1 2">
    <name type="scientific">Eiseniibacteriota bacterium</name>
    <dbReference type="NCBI Taxonomy" id="2212470"/>
    <lineage>
        <taxon>Bacteria</taxon>
        <taxon>Candidatus Eiseniibacteriota</taxon>
    </lineage>
</organism>
<sequence length="40" mass="4598">MIDTGSYPGGVVVTEAQMEQIHMKRHRFHGDWNYTIHPGT</sequence>